<sequence>MPRQGHGHIAHNAIDANVHPILHGAGEATPDEVARAKKAAPKPEPEKGAGLEGLPASGGTCQGLPKKDPKTGENVGPMGS</sequence>
<evidence type="ECO:0000313" key="3">
    <source>
        <dbReference type="Proteomes" id="UP001140453"/>
    </source>
</evidence>
<protein>
    <submittedName>
        <fullName evidence="2">Uncharacterized protein</fullName>
    </submittedName>
</protein>
<comment type="caution">
    <text evidence="2">The sequence shown here is derived from an EMBL/GenBank/DDBJ whole genome shotgun (WGS) entry which is preliminary data.</text>
</comment>
<keyword evidence="3" id="KW-1185">Reference proteome</keyword>
<organism evidence="2 3">
    <name type="scientific">Gnomoniopsis smithogilvyi</name>
    <dbReference type="NCBI Taxonomy" id="1191159"/>
    <lineage>
        <taxon>Eukaryota</taxon>
        <taxon>Fungi</taxon>
        <taxon>Dikarya</taxon>
        <taxon>Ascomycota</taxon>
        <taxon>Pezizomycotina</taxon>
        <taxon>Sordariomycetes</taxon>
        <taxon>Sordariomycetidae</taxon>
        <taxon>Diaporthales</taxon>
        <taxon>Gnomoniaceae</taxon>
        <taxon>Gnomoniopsis</taxon>
    </lineage>
</organism>
<dbReference type="AlphaFoldDB" id="A0A9W8YLC7"/>
<dbReference type="OrthoDB" id="3439627at2759"/>
<dbReference type="Proteomes" id="UP001140453">
    <property type="component" value="Unassembled WGS sequence"/>
</dbReference>
<reference evidence="2" key="1">
    <citation type="submission" date="2022-10" db="EMBL/GenBank/DDBJ databases">
        <title>Tapping the CABI collections for fungal endophytes: first genome assemblies for Collariella, Neodidymelliopsis, Ascochyta clinopodiicola, Didymella pomorum, Didymosphaeria variabile, Neocosmospora piperis and Neocucurbitaria cava.</title>
        <authorList>
            <person name="Hill R."/>
        </authorList>
    </citation>
    <scope>NUCLEOTIDE SEQUENCE</scope>
    <source>
        <strain evidence="2">IMI 355082</strain>
    </source>
</reference>
<feature type="region of interest" description="Disordered" evidence="1">
    <location>
        <begin position="1"/>
        <end position="80"/>
    </location>
</feature>
<gene>
    <name evidence="2" type="ORF">N0V93_009711</name>
</gene>
<accession>A0A9W8YLC7</accession>
<name>A0A9W8YLC7_9PEZI</name>
<evidence type="ECO:0000256" key="1">
    <source>
        <dbReference type="SAM" id="MobiDB-lite"/>
    </source>
</evidence>
<evidence type="ECO:0000313" key="2">
    <source>
        <dbReference type="EMBL" id="KAJ4386813.1"/>
    </source>
</evidence>
<proteinExistence type="predicted"/>
<dbReference type="EMBL" id="JAPEVB010000006">
    <property type="protein sequence ID" value="KAJ4386813.1"/>
    <property type="molecule type" value="Genomic_DNA"/>
</dbReference>